<feature type="region of interest" description="Disordered" evidence="1">
    <location>
        <begin position="290"/>
        <end position="312"/>
    </location>
</feature>
<feature type="compositionally biased region" description="Basic and acidic residues" evidence="1">
    <location>
        <begin position="70"/>
        <end position="85"/>
    </location>
</feature>
<dbReference type="KEGG" id="cpv:cgd6_2720"/>
<evidence type="ECO:0000256" key="2">
    <source>
        <dbReference type="SAM" id="Phobius"/>
    </source>
</evidence>
<evidence type="ECO:0000313" key="5">
    <source>
        <dbReference type="Proteomes" id="UP000006726"/>
    </source>
</evidence>
<feature type="region of interest" description="Disordered" evidence="1">
    <location>
        <begin position="70"/>
        <end position="93"/>
    </location>
</feature>
<feature type="transmembrane region" description="Helical" evidence="2">
    <location>
        <begin position="335"/>
        <end position="362"/>
    </location>
</feature>
<comment type="caution">
    <text evidence="4">The sequence shown here is derived from an EMBL/GenBank/DDBJ whole genome shotgun (WGS) entry which is preliminary data.</text>
</comment>
<keyword evidence="3" id="KW-0732">Signal</keyword>
<proteinExistence type="predicted"/>
<dbReference type="STRING" id="353152.Q5CX30"/>
<keyword evidence="5" id="KW-1185">Reference proteome</keyword>
<evidence type="ECO:0000256" key="1">
    <source>
        <dbReference type="SAM" id="MobiDB-lite"/>
    </source>
</evidence>
<feature type="region of interest" description="Disordered" evidence="1">
    <location>
        <begin position="151"/>
        <end position="176"/>
    </location>
</feature>
<dbReference type="AlphaFoldDB" id="Q5CX30"/>
<name>Q5CX30_CRYPI</name>
<protein>
    <submittedName>
        <fullName evidence="4">Uncharacterized protein</fullName>
    </submittedName>
</protein>
<evidence type="ECO:0000256" key="3">
    <source>
        <dbReference type="SAM" id="SignalP"/>
    </source>
</evidence>
<feature type="chain" id="PRO_5004254590" evidence="3">
    <location>
        <begin position="26"/>
        <end position="421"/>
    </location>
</feature>
<feature type="compositionally biased region" description="Pro residues" evidence="1">
    <location>
        <begin position="290"/>
        <end position="310"/>
    </location>
</feature>
<dbReference type="OrthoDB" id="343578at2759"/>
<evidence type="ECO:0000313" key="4">
    <source>
        <dbReference type="EMBL" id="EAK89910.1"/>
    </source>
</evidence>
<gene>
    <name evidence="4" type="ORF">cgd6_2720</name>
</gene>
<organism evidence="4 5">
    <name type="scientific">Cryptosporidium parvum (strain Iowa II)</name>
    <dbReference type="NCBI Taxonomy" id="353152"/>
    <lineage>
        <taxon>Eukaryota</taxon>
        <taxon>Sar</taxon>
        <taxon>Alveolata</taxon>
        <taxon>Apicomplexa</taxon>
        <taxon>Conoidasida</taxon>
        <taxon>Coccidia</taxon>
        <taxon>Eucoccidiorida</taxon>
        <taxon>Eimeriorina</taxon>
        <taxon>Cryptosporidiidae</taxon>
        <taxon>Cryptosporidium</taxon>
    </lineage>
</organism>
<dbReference type="Proteomes" id="UP000006726">
    <property type="component" value="Chromosome 6"/>
</dbReference>
<dbReference type="VEuPathDB" id="CryptoDB:cgd6_2720"/>
<keyword evidence="2" id="KW-0472">Membrane</keyword>
<dbReference type="GeneID" id="3376150"/>
<keyword evidence="2" id="KW-0812">Transmembrane</keyword>
<dbReference type="InParanoid" id="Q5CX30"/>
<dbReference type="RefSeq" id="XP_627624.1">
    <property type="nucleotide sequence ID" value="XM_627624.1"/>
</dbReference>
<dbReference type="SMR" id="Q5CX30"/>
<dbReference type="OMA" id="NCNLIDE"/>
<keyword evidence="2" id="KW-1133">Transmembrane helix</keyword>
<dbReference type="EMBL" id="AAEE01000002">
    <property type="protein sequence ID" value="EAK89910.1"/>
    <property type="molecule type" value="Genomic_DNA"/>
</dbReference>
<reference evidence="4 5" key="1">
    <citation type="journal article" date="2004" name="Science">
        <title>Complete genome sequence of the apicomplexan, Cryptosporidium parvum.</title>
        <authorList>
            <person name="Abrahamsen M.S."/>
            <person name="Templeton T.J."/>
            <person name="Enomoto S."/>
            <person name="Abrahante J.E."/>
            <person name="Zhu G."/>
            <person name="Lancto C.A."/>
            <person name="Deng M."/>
            <person name="Liu C."/>
            <person name="Widmer G."/>
            <person name="Tzipori S."/>
            <person name="Buck G.A."/>
            <person name="Xu P."/>
            <person name="Bankier A.T."/>
            <person name="Dear P.H."/>
            <person name="Konfortov B.A."/>
            <person name="Spriggs H.F."/>
            <person name="Iyer L."/>
            <person name="Anantharaman V."/>
            <person name="Aravind L."/>
            <person name="Kapur V."/>
        </authorList>
    </citation>
    <scope>NUCLEOTIDE SEQUENCE [LARGE SCALE GENOMIC DNA]</scope>
    <source>
        <strain evidence="5">Iowa II</strain>
    </source>
</reference>
<feature type="signal peptide" evidence="3">
    <location>
        <begin position="1"/>
        <end position="25"/>
    </location>
</feature>
<sequence length="421" mass="46507">MVSLRALLPFIFLGLFQSIFLFCSGEEILQFCKKHNITLSELEDEAKQAGISISTLISMMNAEYPSPIEETAKSKVDSDSIKDPYTDSPTGNEDVLGFVPSSSVIYSSDIPRNTTIEEPATKIDSEQKVSASLDTETLKLSENTLFVNNADTRASSDKNSKTSESCSCSKHNHSSKTGDCRVIIINESKKNRVKCTKDRNARRSEIGKRYYIINKSGEREEYKVVSHHQKKVRKNKDSKANKLKRVEVVNRHIQPVIIAQPSIAPLYAPMQVPQMPGHPGYVTPPQIPRFPTQGPPQVPPQVPPQAPQMPPQTRDNGDFEYMNKNYNGSDNKNSFIGPLTISVIVIILIISCIIGGFCFCGATGANRNHGNMPLIPPPGTPNAPQNPPYNSRAPIIPQNQPPMQPPPGRQVFGYAVVPNIR</sequence>
<accession>Q5CX30</accession>